<comment type="caution">
    <text evidence="3">The sequence shown here is derived from an EMBL/GenBank/DDBJ whole genome shotgun (WGS) entry which is preliminary data.</text>
</comment>
<feature type="chain" id="PRO_5047144615" evidence="1">
    <location>
        <begin position="20"/>
        <end position="779"/>
    </location>
</feature>
<keyword evidence="4" id="KW-1185">Reference proteome</keyword>
<proteinExistence type="predicted"/>
<feature type="signal peptide" evidence="1">
    <location>
        <begin position="1"/>
        <end position="19"/>
    </location>
</feature>
<evidence type="ECO:0000259" key="2">
    <source>
        <dbReference type="Pfam" id="PF21544"/>
    </source>
</evidence>
<organism evidence="3 4">
    <name type="scientific">Formosa undariae</name>
    <dbReference type="NCBI Taxonomy" id="1325436"/>
    <lineage>
        <taxon>Bacteria</taxon>
        <taxon>Pseudomonadati</taxon>
        <taxon>Bacteroidota</taxon>
        <taxon>Flavobacteriia</taxon>
        <taxon>Flavobacteriales</taxon>
        <taxon>Flavobacteriaceae</taxon>
        <taxon>Formosa</taxon>
    </lineage>
</organism>
<dbReference type="InterPro" id="IPR015943">
    <property type="entry name" value="WD40/YVTN_repeat-like_dom_sf"/>
</dbReference>
<feature type="domain" description="PorZ N-terminal beta-propeller" evidence="2">
    <location>
        <begin position="45"/>
        <end position="207"/>
    </location>
</feature>
<protein>
    <submittedName>
        <fullName evidence="3">ABC transporter substrate-binding protein</fullName>
    </submittedName>
</protein>
<evidence type="ECO:0000256" key="1">
    <source>
        <dbReference type="SAM" id="SignalP"/>
    </source>
</evidence>
<sequence>MFKRILFLFLVLCPLISVAQDFSDSWEGHFSYNNIKDVTASESKIYAASENAVFTYNILTQETSTLSSIQGLSGELISTIHYSLDFEALVIGYENGLIEIFLEEDSKVLSVVDIVDKPTIPPTSKKINHFNENEGLIYISTNYGISVYNLNRLEFGDTYFIGDSGVQSVVTQTTVSEGYIFAAGLDFIGLKRAELSNSNLIDYKQWTKISSGQFTAVEAVSNNVYAVDIGRFIYKVTGTNINGSIQFPTAPLDVKSANNELVITTINHVYLYDADLRIIAEVGQNDAFSTNYTSAITTIDSFYIGSSSLGVLQSPIDNPFSFKEIRPDGPSMNIPFSVKAGYNNAWVTYGDYTLSYNPFPIQTRGVSHLKNGAWKNIPTDSILGTTNLNAISVNPNKISQVFISSFQKGLLEVDADLATKLFNETNSTLDPIALPNSTEIRLSASTFDGDGLLYTLSGRVQSPLNSYDPNSNQWKSYSFEGLYTDAFGGEWGFSDIVIDNSGVAWVGSFKNGIIGYDFKSGTSKIKSLNEESQNMPTVSVSAVALDNSNQLWIGTARGLRVLYNTSSFFTDSNVQVSEIIILDDGIAKELLAQEYISSIEVDGSNNKWIGTIGSGVYYFSSDGQEAIYHFTKDNSPIPSNNISDISIDNSNGKVFIATESGLVAFYSGSSETKDNYNDAYVYPNPVRPTFNIVDELVKIKGLTDRVNIKITDIEGNLVAEAQANVNSRFGGSNLEIDGGTAFWNGKNLANNVVRSGVYLIMLSDTETFETKVLKLMVIR</sequence>
<evidence type="ECO:0000313" key="4">
    <source>
        <dbReference type="Proteomes" id="UP001589605"/>
    </source>
</evidence>
<dbReference type="RefSeq" id="WP_382380622.1">
    <property type="nucleotide sequence ID" value="NZ_JBHMEZ010000001.1"/>
</dbReference>
<reference evidence="3 4" key="1">
    <citation type="submission" date="2024-09" db="EMBL/GenBank/DDBJ databases">
        <authorList>
            <person name="Sun Q."/>
            <person name="Mori K."/>
        </authorList>
    </citation>
    <scope>NUCLEOTIDE SEQUENCE [LARGE SCALE GENOMIC DNA]</scope>
    <source>
        <strain evidence="3 4">CECT 8286</strain>
    </source>
</reference>
<name>A0ABV5EY22_9FLAO</name>
<evidence type="ECO:0000313" key="3">
    <source>
        <dbReference type="EMBL" id="MFB9051833.1"/>
    </source>
</evidence>
<dbReference type="SUPFAM" id="SSF101898">
    <property type="entry name" value="NHL repeat"/>
    <property type="match status" value="1"/>
</dbReference>
<keyword evidence="1" id="KW-0732">Signal</keyword>
<dbReference type="Gene3D" id="2.130.10.10">
    <property type="entry name" value="YVTN repeat-like/Quinoprotein amine dehydrogenase"/>
    <property type="match status" value="2"/>
</dbReference>
<dbReference type="EMBL" id="JBHMEZ010000001">
    <property type="protein sequence ID" value="MFB9051833.1"/>
    <property type="molecule type" value="Genomic_DNA"/>
</dbReference>
<dbReference type="InterPro" id="IPR048954">
    <property type="entry name" value="PorZ_N"/>
</dbReference>
<dbReference type="Gene3D" id="2.60.40.4070">
    <property type="match status" value="1"/>
</dbReference>
<accession>A0ABV5EY22</accession>
<dbReference type="Pfam" id="PF21544">
    <property type="entry name" value="PorZ_N_b_propeller"/>
    <property type="match status" value="1"/>
</dbReference>
<gene>
    <name evidence="3" type="ORF">ACFFVB_01965</name>
</gene>
<dbReference type="Proteomes" id="UP001589605">
    <property type="component" value="Unassembled WGS sequence"/>
</dbReference>